<keyword evidence="4" id="KW-0812">Transmembrane</keyword>
<dbReference type="Gene3D" id="1.10.287.130">
    <property type="match status" value="1"/>
</dbReference>
<sequence>MLNFKKGYIIIFIISVIGLAFIQYQYLKVGLNLAKVQFNSKAGQAVQAIKQDLNHQNELTFLMEQAITKDSSYFKMSVDSIQDASRYFLNDFLVDRLMQSGIKSEFNYRLFKNDSTVYLTSPNYKVSDEEQLKFPIVLSGYLPDKINERLILELQFEDLNNYFLSQLNGLTIPSLIFIIAIILVVIWVLRSLYWQRSVITTTNDFINNLTHELKTPVFSIGLATKLLSEKATDETKPIVAIIREQNNKLKVQIEKVLDLAGLESRKSVMDLQLTDFRPNLLSLATSFSKLSNLENIDFEYELQDGAYWILCEPNHLENAINNLLDNAKKYSEGKPVIRLTAVTKGNQMYVEVKDNGIGIAENELKNVFKKYHRIISGDLHKVRGYGLGLSYVKQVIRLHKGKVFLKSKINEGTVVTIKVPHQLPR</sequence>
<dbReference type="EC" id="2.7.13.3" evidence="2"/>
<dbReference type="PRINTS" id="PR00344">
    <property type="entry name" value="BCTRLSENSOR"/>
</dbReference>
<gene>
    <name evidence="6" type="ORF">JoomaDRAFT_0647</name>
</gene>
<dbReference type="InterPro" id="IPR003594">
    <property type="entry name" value="HATPase_dom"/>
</dbReference>
<feature type="transmembrane region" description="Helical" evidence="4">
    <location>
        <begin position="170"/>
        <end position="189"/>
    </location>
</feature>
<reference evidence="6 7" key="1">
    <citation type="submission" date="2012-02" db="EMBL/GenBank/DDBJ databases">
        <title>Improved High-Quality Draft genome of Joostella marina DSM 19592.</title>
        <authorList>
            <consortium name="US DOE Joint Genome Institute (JGI-PGF)"/>
            <person name="Lucas S."/>
            <person name="Copeland A."/>
            <person name="Lapidus A."/>
            <person name="Bruce D."/>
            <person name="Goodwin L."/>
            <person name="Pitluck S."/>
            <person name="Peters L."/>
            <person name="Chertkov O."/>
            <person name="Ovchinnikova G."/>
            <person name="Kyrpides N."/>
            <person name="Mavromatis K."/>
            <person name="Detter J.C."/>
            <person name="Han C."/>
            <person name="Land M."/>
            <person name="Hauser L."/>
            <person name="Markowitz V."/>
            <person name="Cheng J.-F."/>
            <person name="Hugenholtz P."/>
            <person name="Woyke T."/>
            <person name="Wu D."/>
            <person name="Tindall B."/>
            <person name="Brambilla E."/>
            <person name="Klenk H.-P."/>
            <person name="Eisen J.A."/>
        </authorList>
    </citation>
    <scope>NUCLEOTIDE SEQUENCE [LARGE SCALE GENOMIC DNA]</scope>
    <source>
        <strain evidence="6 7">DSM 19592</strain>
    </source>
</reference>
<dbReference type="Proteomes" id="UP000004690">
    <property type="component" value="Unassembled WGS sequence"/>
</dbReference>
<feature type="transmembrane region" description="Helical" evidence="4">
    <location>
        <begin position="7"/>
        <end position="26"/>
    </location>
</feature>
<dbReference type="SUPFAM" id="SSF55874">
    <property type="entry name" value="ATPase domain of HSP90 chaperone/DNA topoisomerase II/histidine kinase"/>
    <property type="match status" value="1"/>
</dbReference>
<keyword evidence="3" id="KW-0597">Phosphoprotein</keyword>
<dbReference type="eggNOG" id="COG5002">
    <property type="taxonomic scope" value="Bacteria"/>
</dbReference>
<dbReference type="InterPro" id="IPR036097">
    <property type="entry name" value="HisK_dim/P_sf"/>
</dbReference>
<comment type="catalytic activity">
    <reaction evidence="1">
        <text>ATP + protein L-histidine = ADP + protein N-phospho-L-histidine.</text>
        <dbReference type="EC" id="2.7.13.3"/>
    </reaction>
</comment>
<organism evidence="6 7">
    <name type="scientific">Galbibacter orientalis DSM 19592</name>
    <dbReference type="NCBI Taxonomy" id="926559"/>
    <lineage>
        <taxon>Bacteria</taxon>
        <taxon>Pseudomonadati</taxon>
        <taxon>Bacteroidota</taxon>
        <taxon>Flavobacteriia</taxon>
        <taxon>Flavobacteriales</taxon>
        <taxon>Flavobacteriaceae</taxon>
        <taxon>Galbibacter</taxon>
    </lineage>
</organism>
<keyword evidence="4" id="KW-1133">Transmembrane helix</keyword>
<dbReference type="Pfam" id="PF02518">
    <property type="entry name" value="HATPase_c"/>
    <property type="match status" value="1"/>
</dbReference>
<dbReference type="CDD" id="cd00075">
    <property type="entry name" value="HATPase"/>
    <property type="match status" value="1"/>
</dbReference>
<keyword evidence="4" id="KW-0472">Membrane</keyword>
<dbReference type="SUPFAM" id="SSF47384">
    <property type="entry name" value="Homodimeric domain of signal transducing histidine kinase"/>
    <property type="match status" value="1"/>
</dbReference>
<accession>I3C243</accession>
<keyword evidence="7" id="KW-1185">Reference proteome</keyword>
<dbReference type="InterPro" id="IPR003661">
    <property type="entry name" value="HisK_dim/P_dom"/>
</dbReference>
<evidence type="ECO:0000256" key="3">
    <source>
        <dbReference type="ARBA" id="ARBA00022553"/>
    </source>
</evidence>
<dbReference type="SMART" id="SM00388">
    <property type="entry name" value="HisKA"/>
    <property type="match status" value="1"/>
</dbReference>
<dbReference type="OrthoDB" id="1933776at2"/>
<evidence type="ECO:0000259" key="5">
    <source>
        <dbReference type="PROSITE" id="PS50109"/>
    </source>
</evidence>
<name>I3C243_9FLAO</name>
<dbReference type="InterPro" id="IPR004358">
    <property type="entry name" value="Sig_transdc_His_kin-like_C"/>
</dbReference>
<dbReference type="AlphaFoldDB" id="I3C243"/>
<dbReference type="InterPro" id="IPR005467">
    <property type="entry name" value="His_kinase_dom"/>
</dbReference>
<evidence type="ECO:0000256" key="4">
    <source>
        <dbReference type="SAM" id="Phobius"/>
    </source>
</evidence>
<proteinExistence type="predicted"/>
<dbReference type="PROSITE" id="PS50109">
    <property type="entry name" value="HIS_KIN"/>
    <property type="match status" value="1"/>
</dbReference>
<feature type="domain" description="Histidine kinase" evidence="5">
    <location>
        <begin position="208"/>
        <end position="423"/>
    </location>
</feature>
<evidence type="ECO:0000313" key="6">
    <source>
        <dbReference type="EMBL" id="EIJ37686.1"/>
    </source>
</evidence>
<dbReference type="Gene3D" id="3.30.565.10">
    <property type="entry name" value="Histidine kinase-like ATPase, C-terminal domain"/>
    <property type="match status" value="1"/>
</dbReference>
<dbReference type="RefSeq" id="WP_008610710.1">
    <property type="nucleotide sequence ID" value="NZ_JH651379.1"/>
</dbReference>
<dbReference type="PANTHER" id="PTHR43547:SF2">
    <property type="entry name" value="HYBRID SIGNAL TRANSDUCTION HISTIDINE KINASE C"/>
    <property type="match status" value="1"/>
</dbReference>
<dbReference type="InterPro" id="IPR036890">
    <property type="entry name" value="HATPase_C_sf"/>
</dbReference>
<keyword evidence="6" id="KW-0808">Transferase</keyword>
<dbReference type="STRING" id="926559.JoomaDRAFT_0647"/>
<dbReference type="Pfam" id="PF00512">
    <property type="entry name" value="HisKA"/>
    <property type="match status" value="1"/>
</dbReference>
<dbReference type="EMBL" id="JH651379">
    <property type="protein sequence ID" value="EIJ37686.1"/>
    <property type="molecule type" value="Genomic_DNA"/>
</dbReference>
<keyword evidence="6" id="KW-0418">Kinase</keyword>
<evidence type="ECO:0000313" key="7">
    <source>
        <dbReference type="Proteomes" id="UP000004690"/>
    </source>
</evidence>
<dbReference type="CDD" id="cd00082">
    <property type="entry name" value="HisKA"/>
    <property type="match status" value="1"/>
</dbReference>
<dbReference type="SMART" id="SM00387">
    <property type="entry name" value="HATPase_c"/>
    <property type="match status" value="1"/>
</dbReference>
<evidence type="ECO:0000256" key="1">
    <source>
        <dbReference type="ARBA" id="ARBA00000085"/>
    </source>
</evidence>
<dbReference type="HOGENOM" id="CLU_026375_1_1_10"/>
<protein>
    <recommendedName>
        <fullName evidence="2">histidine kinase</fullName>
        <ecNumber evidence="2">2.7.13.3</ecNumber>
    </recommendedName>
</protein>
<evidence type="ECO:0000256" key="2">
    <source>
        <dbReference type="ARBA" id="ARBA00012438"/>
    </source>
</evidence>
<dbReference type="GO" id="GO:0000155">
    <property type="term" value="F:phosphorelay sensor kinase activity"/>
    <property type="evidence" value="ECO:0007669"/>
    <property type="project" value="InterPro"/>
</dbReference>
<dbReference type="PANTHER" id="PTHR43547">
    <property type="entry name" value="TWO-COMPONENT HISTIDINE KINASE"/>
    <property type="match status" value="1"/>
</dbReference>